<accession>A0A9W6RY56</accession>
<reference evidence="1" key="1">
    <citation type="submission" date="2023-03" db="EMBL/GenBank/DDBJ databases">
        <title>Actinoallomurus iriomotensis NBRC 103681.</title>
        <authorList>
            <person name="Ichikawa N."/>
            <person name="Sato H."/>
            <person name="Tonouchi N."/>
        </authorList>
    </citation>
    <scope>NUCLEOTIDE SEQUENCE</scope>
    <source>
        <strain evidence="1">NBRC 103681</strain>
    </source>
</reference>
<comment type="caution">
    <text evidence="1">The sequence shown here is derived from an EMBL/GenBank/DDBJ whole genome shotgun (WGS) entry which is preliminary data.</text>
</comment>
<dbReference type="EMBL" id="BSTJ01000027">
    <property type="protein sequence ID" value="GLY82015.1"/>
    <property type="molecule type" value="Genomic_DNA"/>
</dbReference>
<protein>
    <submittedName>
        <fullName evidence="1">Uncharacterized protein</fullName>
    </submittedName>
</protein>
<proteinExistence type="predicted"/>
<dbReference type="AlphaFoldDB" id="A0A9W6RY56"/>
<gene>
    <name evidence="1" type="ORF">Airi01_102820</name>
</gene>
<dbReference type="RefSeq" id="WP_285637296.1">
    <property type="nucleotide sequence ID" value="NZ_BSTJ01000027.1"/>
</dbReference>
<evidence type="ECO:0000313" key="1">
    <source>
        <dbReference type="EMBL" id="GLY82015.1"/>
    </source>
</evidence>
<sequence>MAVTYEEAFDAIREFFEPGWKHGTFCIDDRTITETDEVYVFAVGAREFLVDGDSSYEAVGGSSVVYKEDGRVGSLPSVVVATDPTVRSRPNPHPTLKL</sequence>
<evidence type="ECO:0000313" key="2">
    <source>
        <dbReference type="Proteomes" id="UP001165135"/>
    </source>
</evidence>
<name>A0A9W6RY56_9ACTN</name>
<organism evidence="1 2">
    <name type="scientific">Actinoallomurus iriomotensis</name>
    <dbReference type="NCBI Taxonomy" id="478107"/>
    <lineage>
        <taxon>Bacteria</taxon>
        <taxon>Bacillati</taxon>
        <taxon>Actinomycetota</taxon>
        <taxon>Actinomycetes</taxon>
        <taxon>Streptosporangiales</taxon>
        <taxon>Thermomonosporaceae</taxon>
        <taxon>Actinoallomurus</taxon>
    </lineage>
</organism>
<dbReference type="Proteomes" id="UP001165135">
    <property type="component" value="Unassembled WGS sequence"/>
</dbReference>